<sequence>MKLQHHILVSCRTSSTSVFCHFLFNIQICSSWDFLFHRKLCIRGHDILPPPSF</sequence>
<accession>A0A0A9G4Q2</accession>
<protein>
    <submittedName>
        <fullName evidence="1">Uncharacterized protein</fullName>
    </submittedName>
</protein>
<dbReference type="AlphaFoldDB" id="A0A0A9G4Q2"/>
<dbReference type="EMBL" id="GBRH01182308">
    <property type="protein sequence ID" value="JAE15588.1"/>
    <property type="molecule type" value="Transcribed_RNA"/>
</dbReference>
<reference evidence="1" key="1">
    <citation type="submission" date="2014-09" db="EMBL/GenBank/DDBJ databases">
        <authorList>
            <person name="Magalhaes I.L.F."/>
            <person name="Oliveira U."/>
            <person name="Santos F.R."/>
            <person name="Vidigal T.H.D.A."/>
            <person name="Brescovit A.D."/>
            <person name="Santos A.J."/>
        </authorList>
    </citation>
    <scope>NUCLEOTIDE SEQUENCE</scope>
    <source>
        <tissue evidence="1">Shoot tissue taken approximately 20 cm above the soil surface</tissue>
    </source>
</reference>
<proteinExistence type="predicted"/>
<evidence type="ECO:0000313" key="1">
    <source>
        <dbReference type="EMBL" id="JAE15588.1"/>
    </source>
</evidence>
<name>A0A0A9G4Q2_ARUDO</name>
<organism evidence="1">
    <name type="scientific">Arundo donax</name>
    <name type="common">Giant reed</name>
    <name type="synonym">Donax arundinaceus</name>
    <dbReference type="NCBI Taxonomy" id="35708"/>
    <lineage>
        <taxon>Eukaryota</taxon>
        <taxon>Viridiplantae</taxon>
        <taxon>Streptophyta</taxon>
        <taxon>Embryophyta</taxon>
        <taxon>Tracheophyta</taxon>
        <taxon>Spermatophyta</taxon>
        <taxon>Magnoliopsida</taxon>
        <taxon>Liliopsida</taxon>
        <taxon>Poales</taxon>
        <taxon>Poaceae</taxon>
        <taxon>PACMAD clade</taxon>
        <taxon>Arundinoideae</taxon>
        <taxon>Arundineae</taxon>
        <taxon>Arundo</taxon>
    </lineage>
</organism>
<reference evidence="1" key="2">
    <citation type="journal article" date="2015" name="Data Brief">
        <title>Shoot transcriptome of the giant reed, Arundo donax.</title>
        <authorList>
            <person name="Barrero R.A."/>
            <person name="Guerrero F.D."/>
            <person name="Moolhuijzen P."/>
            <person name="Goolsby J.A."/>
            <person name="Tidwell J."/>
            <person name="Bellgard S.E."/>
            <person name="Bellgard M.I."/>
        </authorList>
    </citation>
    <scope>NUCLEOTIDE SEQUENCE</scope>
    <source>
        <tissue evidence="1">Shoot tissue taken approximately 20 cm above the soil surface</tissue>
    </source>
</reference>